<organism evidence="1 2">
    <name type="scientific">Aspergillus keveii</name>
    <dbReference type="NCBI Taxonomy" id="714993"/>
    <lineage>
        <taxon>Eukaryota</taxon>
        <taxon>Fungi</taxon>
        <taxon>Dikarya</taxon>
        <taxon>Ascomycota</taxon>
        <taxon>Pezizomycotina</taxon>
        <taxon>Eurotiomycetes</taxon>
        <taxon>Eurotiomycetidae</taxon>
        <taxon>Eurotiales</taxon>
        <taxon>Aspergillaceae</taxon>
        <taxon>Aspergillus</taxon>
        <taxon>Aspergillus subgen. Nidulantes</taxon>
    </lineage>
</organism>
<evidence type="ECO:0000313" key="2">
    <source>
        <dbReference type="Proteomes" id="UP001610563"/>
    </source>
</evidence>
<name>A0ABR4GL28_9EURO</name>
<accession>A0ABR4GL28</accession>
<dbReference type="Proteomes" id="UP001610563">
    <property type="component" value="Unassembled WGS sequence"/>
</dbReference>
<gene>
    <name evidence="1" type="ORF">BJX66DRAFT_292585</name>
</gene>
<sequence>MPCPLVVLLIPFHVRGFKARRVIRLKSWADELDSLRFEPGAWYSTRFLSQRGLHCDFDGYSRSKVRPACTSNYLCPDCSKREPCATTMTCAAQFSRLTTQVLLGLNETPCAARQLQISANRGCAEAEFVGK</sequence>
<reference evidence="1 2" key="1">
    <citation type="submission" date="2024-07" db="EMBL/GenBank/DDBJ databases">
        <title>Section-level genome sequencing and comparative genomics of Aspergillus sections Usti and Cavernicolus.</title>
        <authorList>
            <consortium name="Lawrence Berkeley National Laboratory"/>
            <person name="Nybo J.L."/>
            <person name="Vesth T.C."/>
            <person name="Theobald S."/>
            <person name="Frisvad J.C."/>
            <person name="Larsen T.O."/>
            <person name="Kjaerboelling I."/>
            <person name="Rothschild-Mancinelli K."/>
            <person name="Lyhne E.K."/>
            <person name="Kogle M.E."/>
            <person name="Barry K."/>
            <person name="Clum A."/>
            <person name="Na H."/>
            <person name="Ledsgaard L."/>
            <person name="Lin J."/>
            <person name="Lipzen A."/>
            <person name="Kuo A."/>
            <person name="Riley R."/>
            <person name="Mondo S."/>
            <person name="Labutti K."/>
            <person name="Haridas S."/>
            <person name="Pangalinan J."/>
            <person name="Salamov A.A."/>
            <person name="Simmons B.A."/>
            <person name="Magnuson J.K."/>
            <person name="Chen J."/>
            <person name="Drula E."/>
            <person name="Henrissat B."/>
            <person name="Wiebenga A."/>
            <person name="Lubbers R.J."/>
            <person name="Gomes A.C."/>
            <person name="Makela M.R."/>
            <person name="Stajich J."/>
            <person name="Grigoriev I.V."/>
            <person name="Mortensen U.H."/>
            <person name="De Vries R.P."/>
            <person name="Baker S.E."/>
            <person name="Andersen M.R."/>
        </authorList>
    </citation>
    <scope>NUCLEOTIDE SEQUENCE [LARGE SCALE GENOMIC DNA]</scope>
    <source>
        <strain evidence="1 2">CBS 209.92</strain>
    </source>
</reference>
<evidence type="ECO:0000313" key="1">
    <source>
        <dbReference type="EMBL" id="KAL2799766.1"/>
    </source>
</evidence>
<proteinExistence type="predicted"/>
<comment type="caution">
    <text evidence="1">The sequence shown here is derived from an EMBL/GenBank/DDBJ whole genome shotgun (WGS) entry which is preliminary data.</text>
</comment>
<protein>
    <recommendedName>
        <fullName evidence="3">Secreted protein</fullName>
    </recommendedName>
</protein>
<dbReference type="EMBL" id="JBFTWV010000006">
    <property type="protein sequence ID" value="KAL2799766.1"/>
    <property type="molecule type" value="Genomic_DNA"/>
</dbReference>
<evidence type="ECO:0008006" key="3">
    <source>
        <dbReference type="Google" id="ProtNLM"/>
    </source>
</evidence>
<keyword evidence="2" id="KW-1185">Reference proteome</keyword>